<comment type="catalytic activity">
    <reaction evidence="5">
        <text>L-aspartate + L-glutamine + ATP + H2O = L-asparagine + L-glutamate + AMP + diphosphate + H(+)</text>
        <dbReference type="Rhea" id="RHEA:12228"/>
        <dbReference type="ChEBI" id="CHEBI:15377"/>
        <dbReference type="ChEBI" id="CHEBI:15378"/>
        <dbReference type="ChEBI" id="CHEBI:29985"/>
        <dbReference type="ChEBI" id="CHEBI:29991"/>
        <dbReference type="ChEBI" id="CHEBI:30616"/>
        <dbReference type="ChEBI" id="CHEBI:33019"/>
        <dbReference type="ChEBI" id="CHEBI:58048"/>
        <dbReference type="ChEBI" id="CHEBI:58359"/>
        <dbReference type="ChEBI" id="CHEBI:456215"/>
        <dbReference type="EC" id="6.3.5.4"/>
    </reaction>
</comment>
<organism evidence="7 8">
    <name type="scientific">Haloarcula saliterrae</name>
    <dbReference type="NCBI Taxonomy" id="2950534"/>
    <lineage>
        <taxon>Archaea</taxon>
        <taxon>Methanobacteriati</taxon>
        <taxon>Methanobacteriota</taxon>
        <taxon>Stenosarchaea group</taxon>
        <taxon>Halobacteria</taxon>
        <taxon>Halobacteriales</taxon>
        <taxon>Haloarculaceae</taxon>
        <taxon>Haloarcula</taxon>
    </lineage>
</organism>
<dbReference type="PANTHER" id="PTHR43284:SF1">
    <property type="entry name" value="ASPARAGINE SYNTHETASE"/>
    <property type="match status" value="1"/>
</dbReference>
<comment type="caution">
    <text evidence="7">The sequence shown here is derived from an EMBL/GenBank/DDBJ whole genome shotgun (WGS) entry which is preliminary data.</text>
</comment>
<dbReference type="NCBIfam" id="TIGR01536">
    <property type="entry name" value="asn_synth_AEB"/>
    <property type="match status" value="1"/>
</dbReference>
<dbReference type="Gene3D" id="3.40.50.620">
    <property type="entry name" value="HUPs"/>
    <property type="match status" value="1"/>
</dbReference>
<dbReference type="CDD" id="cd00712">
    <property type="entry name" value="AsnB"/>
    <property type="match status" value="1"/>
</dbReference>
<evidence type="ECO:0000313" key="7">
    <source>
        <dbReference type="EMBL" id="MDS0261448.1"/>
    </source>
</evidence>
<dbReference type="EMBL" id="JAMQON010000006">
    <property type="protein sequence ID" value="MDS0261448.1"/>
    <property type="molecule type" value="Genomic_DNA"/>
</dbReference>
<dbReference type="GO" id="GO:0004066">
    <property type="term" value="F:asparagine synthase (glutamine-hydrolyzing) activity"/>
    <property type="evidence" value="ECO:0007669"/>
    <property type="project" value="UniProtKB-EC"/>
</dbReference>
<dbReference type="PIRSF" id="PIRSF001589">
    <property type="entry name" value="Asn_synthetase_glu-h"/>
    <property type="match status" value="1"/>
</dbReference>
<reference evidence="7 8" key="1">
    <citation type="submission" date="2022-06" db="EMBL/GenBank/DDBJ databases">
        <title>Haloarcula sp. a new haloarchaeum isolate from saline soil.</title>
        <authorList>
            <person name="Strakova D."/>
            <person name="Galisteo C."/>
            <person name="Sanchez-Porro C."/>
            <person name="Ventosa A."/>
        </authorList>
    </citation>
    <scope>NUCLEOTIDE SEQUENCE [LARGE SCALE GENOMIC DNA]</scope>
    <source>
        <strain evidence="7 8">S1CR25-12</strain>
    </source>
</reference>
<keyword evidence="4" id="KW-0315">Glutamine amidotransferase</keyword>
<keyword evidence="2 5" id="KW-0547">Nucleotide-binding</keyword>
<dbReference type="Pfam" id="PF00733">
    <property type="entry name" value="Asn_synthase"/>
    <property type="match status" value="1"/>
</dbReference>
<dbReference type="Proteomes" id="UP001259659">
    <property type="component" value="Unassembled WGS sequence"/>
</dbReference>
<dbReference type="InterPro" id="IPR051786">
    <property type="entry name" value="ASN_synthetase/amidase"/>
</dbReference>
<gene>
    <name evidence="7" type="primary">asnB</name>
    <name evidence="7" type="ORF">NDI56_18765</name>
</gene>
<dbReference type="InterPro" id="IPR014729">
    <property type="entry name" value="Rossmann-like_a/b/a_fold"/>
</dbReference>
<dbReference type="InterPro" id="IPR029055">
    <property type="entry name" value="Ntn_hydrolases_N"/>
</dbReference>
<dbReference type="InterPro" id="IPR033738">
    <property type="entry name" value="AsnB_N"/>
</dbReference>
<dbReference type="Gene3D" id="3.60.20.10">
    <property type="entry name" value="Glutamine Phosphoribosylpyrophosphate, subunit 1, domain 1"/>
    <property type="match status" value="1"/>
</dbReference>
<dbReference type="PROSITE" id="PS51278">
    <property type="entry name" value="GATASE_TYPE_2"/>
    <property type="match status" value="1"/>
</dbReference>
<dbReference type="RefSeq" id="WP_310921299.1">
    <property type="nucleotide sequence ID" value="NZ_JAMQON010000006.1"/>
</dbReference>
<evidence type="ECO:0000256" key="3">
    <source>
        <dbReference type="ARBA" id="ARBA00022840"/>
    </source>
</evidence>
<proteinExistence type="inferred from homology"/>
<evidence type="ECO:0000259" key="6">
    <source>
        <dbReference type="PROSITE" id="PS51278"/>
    </source>
</evidence>
<dbReference type="InterPro" id="IPR001962">
    <property type="entry name" value="Asn_synthase"/>
</dbReference>
<dbReference type="EC" id="6.3.5.4" evidence="5"/>
<evidence type="ECO:0000256" key="4">
    <source>
        <dbReference type="ARBA" id="ARBA00022962"/>
    </source>
</evidence>
<comment type="similarity">
    <text evidence="1">Belongs to the asparagine synthetase family.</text>
</comment>
<evidence type="ECO:0000256" key="1">
    <source>
        <dbReference type="ARBA" id="ARBA00005752"/>
    </source>
</evidence>
<evidence type="ECO:0000256" key="2">
    <source>
        <dbReference type="ARBA" id="ARBA00022741"/>
    </source>
</evidence>
<name>A0ABU2FGR2_9EURY</name>
<evidence type="ECO:0000313" key="8">
    <source>
        <dbReference type="Proteomes" id="UP001259659"/>
    </source>
</evidence>
<evidence type="ECO:0000256" key="5">
    <source>
        <dbReference type="PIRNR" id="PIRNR001589"/>
    </source>
</evidence>
<sequence length="636" mass="70580">MSGVVALFDRDGGVAAGDRVTRMLEAIDHRGPDGSGVWDAPAAGLGHQHLHTTPESTATDQPTREGDCVVAADLRLDNRDELLDALEFSDPPARVADCDIVLAAYRKWGRECPSKLYGAFAFVVWDGDRGRLFCARDHFGVKPLYYHCSPELFAVASEPKALLTLPQVDGRVDRVAVGDLLLHTFADTENSYFESISRLPPAHAMSVGPDGAQQWQYWSLDPTRTVTLDSDAAYERRFRELFEQAVSCRLRGSGAVGSDLSGGLDSTAVTLMAREVLPDAEPLHTFSNTFDEAPSSDEREFFGTVTDRAGLVSHCVSLDETGALVDSDEVLAYLDHPPHNTMHFAKWERLKQLDAADVSVHLTGEMGDSAVGYGFGALPQWLRTGRWLRLCRELRAMGDVVGASPVTLFRENALDPLVPTGLERWYQSLRGEPVLAEAANPTLRESFVERYGLQDRLRAHQSDGSVLRRSGRRWQHRSLTSGRITATLETIDMLHAPFGIEPRHPFTDVRLVEYALAIPPTQQLKDGYTRSVMRRALGDLLPEPIQWRPWKTMVGEAFRNALANEDEALQRVVQNPGPLREFLDEAELRGAYDGFTETRDARDARSLWKALALGAWLDARGDGDRQSAPRVEPDRQ</sequence>
<keyword evidence="3 5" id="KW-0067">ATP-binding</keyword>
<keyword evidence="7" id="KW-0436">Ligase</keyword>
<protein>
    <recommendedName>
        <fullName evidence="5">Putative asparagine synthetase [glutamine-hydrolyzing]</fullName>
        <ecNumber evidence="5">6.3.5.4</ecNumber>
    </recommendedName>
</protein>
<dbReference type="SUPFAM" id="SSF56235">
    <property type="entry name" value="N-terminal nucleophile aminohydrolases (Ntn hydrolases)"/>
    <property type="match status" value="1"/>
</dbReference>
<dbReference type="PANTHER" id="PTHR43284">
    <property type="entry name" value="ASPARAGINE SYNTHETASE (GLUTAMINE-HYDROLYZING)"/>
    <property type="match status" value="1"/>
</dbReference>
<feature type="domain" description="Glutamine amidotransferase type-2" evidence="6">
    <location>
        <begin position="2"/>
        <end position="210"/>
    </location>
</feature>
<dbReference type="Pfam" id="PF13537">
    <property type="entry name" value="GATase_7"/>
    <property type="match status" value="1"/>
</dbReference>
<dbReference type="SUPFAM" id="SSF52402">
    <property type="entry name" value="Adenine nucleotide alpha hydrolases-like"/>
    <property type="match status" value="1"/>
</dbReference>
<accession>A0ABU2FGR2</accession>
<dbReference type="InterPro" id="IPR006426">
    <property type="entry name" value="Asn_synth_AEB"/>
</dbReference>
<keyword evidence="8" id="KW-1185">Reference proteome</keyword>
<dbReference type="InterPro" id="IPR017932">
    <property type="entry name" value="GATase_2_dom"/>
</dbReference>